<dbReference type="PANTHER" id="PTHR42878">
    <property type="entry name" value="TWO-COMPONENT HISTIDINE KINASE"/>
    <property type="match status" value="1"/>
</dbReference>
<dbReference type="SMART" id="SM00387">
    <property type="entry name" value="HATPase_c"/>
    <property type="match status" value="1"/>
</dbReference>
<proteinExistence type="predicted"/>
<evidence type="ECO:0000256" key="2">
    <source>
        <dbReference type="ARBA" id="ARBA00004429"/>
    </source>
</evidence>
<evidence type="ECO:0000256" key="1">
    <source>
        <dbReference type="ARBA" id="ARBA00000085"/>
    </source>
</evidence>
<dbReference type="Proteomes" id="UP000575898">
    <property type="component" value="Unassembled WGS sequence"/>
</dbReference>
<dbReference type="GO" id="GO:0005886">
    <property type="term" value="C:plasma membrane"/>
    <property type="evidence" value="ECO:0007669"/>
    <property type="project" value="UniProtKB-SubCell"/>
</dbReference>
<keyword evidence="4" id="KW-0597">Phosphoprotein</keyword>
<protein>
    <recommendedName>
        <fullName evidence="3">histidine kinase</fullName>
        <ecNumber evidence="3">2.7.13.3</ecNumber>
    </recommendedName>
</protein>
<evidence type="ECO:0000256" key="7">
    <source>
        <dbReference type="SAM" id="Phobius"/>
    </source>
</evidence>
<dbReference type="PANTHER" id="PTHR42878:SF15">
    <property type="entry name" value="BACTERIOPHYTOCHROME"/>
    <property type="match status" value="1"/>
</dbReference>
<comment type="subcellular location">
    <subcellularLocation>
        <location evidence="2">Cell inner membrane</location>
        <topology evidence="2">Multi-pass membrane protein</topology>
    </subcellularLocation>
</comment>
<organism evidence="9 10">
    <name type="scientific">Chitinivorax tropicus</name>
    <dbReference type="NCBI Taxonomy" id="714531"/>
    <lineage>
        <taxon>Bacteria</taxon>
        <taxon>Pseudomonadati</taxon>
        <taxon>Pseudomonadota</taxon>
        <taxon>Betaproteobacteria</taxon>
        <taxon>Chitinivorax</taxon>
    </lineage>
</organism>
<sequence length="506" mass="56838">MFHKISLRVIASGFTCSLVLLIVVMVATINQFVTFNAHMQWVSHTKNVLRAMDDVENALRDAVLAGREYLMTGSIDARQSFESAMAAQQVHLGRVRHLLSDNATQLQGLEAFQADLARRAQIWRQLVQSHDHQAGDPTAGMRHMTLMELNTRLAKLKYLEYDQLDLRIRHSILRAANTEYLVVMGGLIGGTVILIAFVILWGQIVQRIEAESALQHANEALENHVRQRTDELAFANQLLRQEIDEHLATQRQIEELNTSLEARVAERTHQLAAANKELESFSYSVSHDLRAPLRAVAGYSQMLLDHMKDRMDDEDRRLIGVIVSSGQRMGNLIDDLLTFSRLGRTTLSKNWVDMSLLVNDVVTELLQSHEGALPEIQIEPLPEAAGDRALLKQVWANLLSNAIKFSSQQRQAQIVVKSRETGDEMVYEVIDNGAGFDMRYVDKLFGVFQRLHQQHEFPGTGVGLAIVQRVIIRHGGRVLAQGETGKGACFGFTLPKEHIDEQLHAG</sequence>
<evidence type="ECO:0000256" key="3">
    <source>
        <dbReference type="ARBA" id="ARBA00012438"/>
    </source>
</evidence>
<dbReference type="InterPro" id="IPR036097">
    <property type="entry name" value="HisK_dim/P_sf"/>
</dbReference>
<dbReference type="SMART" id="SM00388">
    <property type="entry name" value="HisKA"/>
    <property type="match status" value="1"/>
</dbReference>
<keyword evidence="6 9" id="KW-0418">Kinase</keyword>
<gene>
    <name evidence="9" type="ORF">HNQ59_001573</name>
</gene>
<dbReference type="FunFam" id="3.30.565.10:FF:000006">
    <property type="entry name" value="Sensor histidine kinase WalK"/>
    <property type="match status" value="1"/>
</dbReference>
<dbReference type="Pfam" id="PF00512">
    <property type="entry name" value="HisKA"/>
    <property type="match status" value="1"/>
</dbReference>
<dbReference type="SUPFAM" id="SSF47384">
    <property type="entry name" value="Homodimeric domain of signal transducing histidine kinase"/>
    <property type="match status" value="1"/>
</dbReference>
<dbReference type="SUPFAM" id="SSF55874">
    <property type="entry name" value="ATPase domain of HSP90 chaperone/DNA topoisomerase II/histidine kinase"/>
    <property type="match status" value="1"/>
</dbReference>
<dbReference type="RefSeq" id="WP_184037338.1">
    <property type="nucleotide sequence ID" value="NZ_JACHHY010000008.1"/>
</dbReference>
<dbReference type="Gene3D" id="1.10.287.130">
    <property type="match status" value="1"/>
</dbReference>
<dbReference type="GO" id="GO:0000155">
    <property type="term" value="F:phosphorelay sensor kinase activity"/>
    <property type="evidence" value="ECO:0007669"/>
    <property type="project" value="InterPro"/>
</dbReference>
<feature type="transmembrane region" description="Helical" evidence="7">
    <location>
        <begin position="6"/>
        <end position="29"/>
    </location>
</feature>
<evidence type="ECO:0000256" key="4">
    <source>
        <dbReference type="ARBA" id="ARBA00022553"/>
    </source>
</evidence>
<dbReference type="PRINTS" id="PR00344">
    <property type="entry name" value="BCTRLSENSOR"/>
</dbReference>
<dbReference type="AlphaFoldDB" id="A0A840MLB2"/>
<evidence type="ECO:0000259" key="8">
    <source>
        <dbReference type="PROSITE" id="PS50109"/>
    </source>
</evidence>
<dbReference type="EC" id="2.7.13.3" evidence="3"/>
<dbReference type="PROSITE" id="PS50109">
    <property type="entry name" value="HIS_KIN"/>
    <property type="match status" value="1"/>
</dbReference>
<evidence type="ECO:0000313" key="10">
    <source>
        <dbReference type="Proteomes" id="UP000575898"/>
    </source>
</evidence>
<dbReference type="FunFam" id="1.10.287.130:FF:000070">
    <property type="entry name" value="Histidine kinase sensor protein"/>
    <property type="match status" value="1"/>
</dbReference>
<dbReference type="CDD" id="cd00082">
    <property type="entry name" value="HisKA"/>
    <property type="match status" value="1"/>
</dbReference>
<keyword evidence="10" id="KW-1185">Reference proteome</keyword>
<dbReference type="Pfam" id="PF02518">
    <property type="entry name" value="HATPase_c"/>
    <property type="match status" value="1"/>
</dbReference>
<feature type="domain" description="Histidine kinase" evidence="8">
    <location>
        <begin position="284"/>
        <end position="498"/>
    </location>
</feature>
<accession>A0A840MLB2</accession>
<dbReference type="Gene3D" id="3.30.565.10">
    <property type="entry name" value="Histidine kinase-like ATPase, C-terminal domain"/>
    <property type="match status" value="1"/>
</dbReference>
<dbReference type="InterPro" id="IPR036890">
    <property type="entry name" value="HATPase_C_sf"/>
</dbReference>
<feature type="transmembrane region" description="Helical" evidence="7">
    <location>
        <begin position="180"/>
        <end position="202"/>
    </location>
</feature>
<evidence type="ECO:0000313" key="9">
    <source>
        <dbReference type="EMBL" id="MBB5018285.1"/>
    </source>
</evidence>
<evidence type="ECO:0000256" key="5">
    <source>
        <dbReference type="ARBA" id="ARBA00022679"/>
    </source>
</evidence>
<dbReference type="InterPro" id="IPR007891">
    <property type="entry name" value="CHASE3"/>
</dbReference>
<dbReference type="InterPro" id="IPR004358">
    <property type="entry name" value="Sig_transdc_His_kin-like_C"/>
</dbReference>
<dbReference type="Pfam" id="PF05227">
    <property type="entry name" value="CHASE3"/>
    <property type="match status" value="1"/>
</dbReference>
<dbReference type="EMBL" id="JACHHY010000008">
    <property type="protein sequence ID" value="MBB5018285.1"/>
    <property type="molecule type" value="Genomic_DNA"/>
</dbReference>
<comment type="catalytic activity">
    <reaction evidence="1">
        <text>ATP + protein L-histidine = ADP + protein N-phospho-L-histidine.</text>
        <dbReference type="EC" id="2.7.13.3"/>
    </reaction>
</comment>
<dbReference type="GO" id="GO:0007234">
    <property type="term" value="P:osmosensory signaling via phosphorelay pathway"/>
    <property type="evidence" value="ECO:0007669"/>
    <property type="project" value="TreeGrafter"/>
</dbReference>
<reference evidence="9 10" key="1">
    <citation type="submission" date="2020-08" db="EMBL/GenBank/DDBJ databases">
        <title>Genomic Encyclopedia of Type Strains, Phase IV (KMG-IV): sequencing the most valuable type-strain genomes for metagenomic binning, comparative biology and taxonomic classification.</title>
        <authorList>
            <person name="Goeker M."/>
        </authorList>
    </citation>
    <scope>NUCLEOTIDE SEQUENCE [LARGE SCALE GENOMIC DNA]</scope>
    <source>
        <strain evidence="9 10">DSM 27165</strain>
    </source>
</reference>
<evidence type="ECO:0000256" key="6">
    <source>
        <dbReference type="ARBA" id="ARBA00022777"/>
    </source>
</evidence>
<dbReference type="InterPro" id="IPR005467">
    <property type="entry name" value="His_kinase_dom"/>
</dbReference>
<keyword evidence="5" id="KW-0808">Transferase</keyword>
<dbReference type="InterPro" id="IPR003594">
    <property type="entry name" value="HATPase_dom"/>
</dbReference>
<dbReference type="GO" id="GO:0000156">
    <property type="term" value="F:phosphorelay response regulator activity"/>
    <property type="evidence" value="ECO:0007669"/>
    <property type="project" value="TreeGrafter"/>
</dbReference>
<dbReference type="InterPro" id="IPR003661">
    <property type="entry name" value="HisK_dim/P_dom"/>
</dbReference>
<comment type="caution">
    <text evidence="9">The sequence shown here is derived from an EMBL/GenBank/DDBJ whole genome shotgun (WGS) entry which is preliminary data.</text>
</comment>
<keyword evidence="7" id="KW-0472">Membrane</keyword>
<name>A0A840MLB2_9PROT</name>
<dbReference type="InterPro" id="IPR050351">
    <property type="entry name" value="BphY/WalK/GraS-like"/>
</dbReference>
<dbReference type="GO" id="GO:0030295">
    <property type="term" value="F:protein kinase activator activity"/>
    <property type="evidence" value="ECO:0007669"/>
    <property type="project" value="TreeGrafter"/>
</dbReference>
<keyword evidence="7" id="KW-1133">Transmembrane helix</keyword>
<keyword evidence="7" id="KW-0812">Transmembrane</keyword>